<dbReference type="AlphaFoldDB" id="A0A1T5EYY5"/>
<name>A0A1T5EYY5_9SPHI</name>
<protein>
    <submittedName>
        <fullName evidence="1">Uncharacterized protein</fullName>
    </submittedName>
</protein>
<accession>A0A1T5EYY5</accession>
<organism evidence="1 2">
    <name type="scientific">Sphingobacterium nematocida</name>
    <dbReference type="NCBI Taxonomy" id="1513896"/>
    <lineage>
        <taxon>Bacteria</taxon>
        <taxon>Pseudomonadati</taxon>
        <taxon>Bacteroidota</taxon>
        <taxon>Sphingobacteriia</taxon>
        <taxon>Sphingobacteriales</taxon>
        <taxon>Sphingobacteriaceae</taxon>
        <taxon>Sphingobacterium</taxon>
    </lineage>
</organism>
<evidence type="ECO:0000313" key="1">
    <source>
        <dbReference type="EMBL" id="SKB89088.1"/>
    </source>
</evidence>
<sequence length="44" mass="4815">MVSLAQIGFLDKCVYLYPESKLSAVIAGDHDNKRKGYIGTNQNG</sequence>
<evidence type="ECO:0000313" key="2">
    <source>
        <dbReference type="Proteomes" id="UP000190150"/>
    </source>
</evidence>
<gene>
    <name evidence="1" type="ORF">SAMN05660841_02901</name>
</gene>
<dbReference type="EMBL" id="FUZF01000013">
    <property type="protein sequence ID" value="SKB89088.1"/>
    <property type="molecule type" value="Genomic_DNA"/>
</dbReference>
<keyword evidence="2" id="KW-1185">Reference proteome</keyword>
<reference evidence="2" key="1">
    <citation type="submission" date="2017-02" db="EMBL/GenBank/DDBJ databases">
        <authorList>
            <person name="Varghese N."/>
            <person name="Submissions S."/>
        </authorList>
    </citation>
    <scope>NUCLEOTIDE SEQUENCE [LARGE SCALE GENOMIC DNA]</scope>
    <source>
        <strain evidence="2">DSM 24091</strain>
    </source>
</reference>
<proteinExistence type="predicted"/>
<dbReference type="Proteomes" id="UP000190150">
    <property type="component" value="Unassembled WGS sequence"/>
</dbReference>